<feature type="region of interest" description="Disordered" evidence="1">
    <location>
        <begin position="410"/>
        <end position="515"/>
    </location>
</feature>
<evidence type="ECO:0000313" key="3">
    <source>
        <dbReference type="Proteomes" id="UP001374579"/>
    </source>
</evidence>
<feature type="compositionally biased region" description="Polar residues" evidence="1">
    <location>
        <begin position="677"/>
        <end position="690"/>
    </location>
</feature>
<name>A0AAN9G2S6_9CAEN</name>
<feature type="region of interest" description="Disordered" evidence="1">
    <location>
        <begin position="165"/>
        <end position="221"/>
    </location>
</feature>
<feature type="region of interest" description="Disordered" evidence="1">
    <location>
        <begin position="671"/>
        <end position="738"/>
    </location>
</feature>
<comment type="caution">
    <text evidence="2">The sequence shown here is derived from an EMBL/GenBank/DDBJ whole genome shotgun (WGS) entry which is preliminary data.</text>
</comment>
<keyword evidence="3" id="KW-1185">Reference proteome</keyword>
<evidence type="ECO:0000256" key="1">
    <source>
        <dbReference type="SAM" id="MobiDB-lite"/>
    </source>
</evidence>
<feature type="compositionally biased region" description="Basic and acidic residues" evidence="1">
    <location>
        <begin position="582"/>
        <end position="601"/>
    </location>
</feature>
<feature type="compositionally biased region" description="Polar residues" evidence="1">
    <location>
        <begin position="70"/>
        <end position="90"/>
    </location>
</feature>
<feature type="region of interest" description="Disordered" evidence="1">
    <location>
        <begin position="555"/>
        <end position="601"/>
    </location>
</feature>
<accession>A0AAN9G2S6</accession>
<evidence type="ECO:0000313" key="2">
    <source>
        <dbReference type="EMBL" id="KAK7093211.1"/>
    </source>
</evidence>
<protein>
    <submittedName>
        <fullName evidence="2">Uncharacterized protein</fullName>
    </submittedName>
</protein>
<feature type="compositionally biased region" description="Low complexity" evidence="1">
    <location>
        <begin position="53"/>
        <end position="69"/>
    </location>
</feature>
<organism evidence="2 3">
    <name type="scientific">Littorina saxatilis</name>
    <dbReference type="NCBI Taxonomy" id="31220"/>
    <lineage>
        <taxon>Eukaryota</taxon>
        <taxon>Metazoa</taxon>
        <taxon>Spiralia</taxon>
        <taxon>Lophotrochozoa</taxon>
        <taxon>Mollusca</taxon>
        <taxon>Gastropoda</taxon>
        <taxon>Caenogastropoda</taxon>
        <taxon>Littorinimorpha</taxon>
        <taxon>Littorinoidea</taxon>
        <taxon>Littorinidae</taxon>
        <taxon>Littorina</taxon>
    </lineage>
</organism>
<gene>
    <name evidence="2" type="ORF">V1264_007005</name>
</gene>
<feature type="compositionally biased region" description="Polar residues" evidence="1">
    <location>
        <begin position="191"/>
        <end position="205"/>
    </location>
</feature>
<dbReference type="EMBL" id="JBAMIC010000019">
    <property type="protein sequence ID" value="KAK7093211.1"/>
    <property type="molecule type" value="Genomic_DNA"/>
</dbReference>
<feature type="compositionally biased region" description="Low complexity" evidence="1">
    <location>
        <begin position="729"/>
        <end position="738"/>
    </location>
</feature>
<reference evidence="2 3" key="1">
    <citation type="submission" date="2024-02" db="EMBL/GenBank/DDBJ databases">
        <title>Chromosome-scale genome assembly of the rough periwinkle Littorina saxatilis.</title>
        <authorList>
            <person name="De Jode A."/>
            <person name="Faria R."/>
            <person name="Formenti G."/>
            <person name="Sims Y."/>
            <person name="Smith T.P."/>
            <person name="Tracey A."/>
            <person name="Wood J.M.D."/>
            <person name="Zagrodzka Z.B."/>
            <person name="Johannesson K."/>
            <person name="Butlin R.K."/>
            <person name="Leder E.H."/>
        </authorList>
    </citation>
    <scope>NUCLEOTIDE SEQUENCE [LARGE SCALE GENOMIC DNA]</scope>
    <source>
        <strain evidence="2">Snail1</strain>
        <tissue evidence="2">Muscle</tissue>
    </source>
</reference>
<feature type="compositionally biased region" description="Basic and acidic residues" evidence="1">
    <location>
        <begin position="466"/>
        <end position="475"/>
    </location>
</feature>
<feature type="compositionally biased region" description="Low complexity" evidence="1">
    <location>
        <begin position="343"/>
        <end position="352"/>
    </location>
</feature>
<dbReference type="CDD" id="cd14328">
    <property type="entry name" value="UBA_TNK1"/>
    <property type="match status" value="1"/>
</dbReference>
<dbReference type="AlphaFoldDB" id="A0AAN9G2S6"/>
<feature type="region of interest" description="Disordered" evidence="1">
    <location>
        <begin position="1"/>
        <end position="99"/>
    </location>
</feature>
<feature type="compositionally biased region" description="Low complexity" evidence="1">
    <location>
        <begin position="709"/>
        <end position="721"/>
    </location>
</feature>
<feature type="compositionally biased region" description="Acidic residues" evidence="1">
    <location>
        <begin position="555"/>
        <end position="564"/>
    </location>
</feature>
<sequence>MEPPDVSGIQQDDNPTVVVEDRTKKSGGQFNYSKLKSEKPSSKGPKRPPPPSKKASAASHKGSQKGAKAQQSPSGSKRPVSVTSAVQNDQPLIDLSDETVSLGAENRSLQPANTHLSLFDSLVTGSNAPHYGNIDLPKPLINDSPTRDPFDISPSLRLHAANTHSLNGAWPKSDGSFRSNNSGGRADDSGLDTSWPGSTTVNGHRNSVGGVAGDSLSSSPRGSVCQGGGLYYSLPPTEDAIYQRTETSQHSTVSSSLTATARSQVQRDLEHTFSTSFTSAFTSNAATSARPLSGDQNSVRSNASQSNGAIPGLHSSSFHAASAQSGLTSPGHTALWSDKTGQSRSWSHTSSSTVQVLPKLPPPGSLQLHHIPPPSHSKPLDPKADKAFDWLNDAISSLALSRATSALSPTMASTGSHATGSGSRATGSGSHATGPGSGSPAGVSRVGVGQGSRRQDFDLPRSPPPRYDEVPREGEDFVSGSVTPSQQHGHSKASPRSPCSPRPPLYEQVPREEGFQQAQRYGNIDNISAAFSSVQCSSASTQQYACASEFSDDFDDDEFDDEFYDASPSRPCNDPPPPLPPKDYRGEEGGVEEGVRGSPEKPHIFPVVQDGKQLSHTHYFLIPPKDRPPSTVTATVRPFSVDCQPYCDEGDGTSHADYQNISVAASHLSVASHDSAYSPSRTDTRQGSSPRRQRNTNERSRLSHGRTYSKSSSSSSPSKSLRSQEDSRSYSSYSDTSSADFTAEGGNFGAVSPRERVAQVQSEVLGVTDEECHTALCHCHWDVLRSVRYLKVEQLFRLGVASRPHCHTLLEALQWNLELASTVLMDEVRGKVQCESSV</sequence>
<dbReference type="Proteomes" id="UP001374579">
    <property type="component" value="Unassembled WGS sequence"/>
</dbReference>
<feature type="compositionally biased region" description="Low complexity" evidence="1">
    <location>
        <begin position="410"/>
        <end position="434"/>
    </location>
</feature>
<feature type="region of interest" description="Disordered" evidence="1">
    <location>
        <begin position="287"/>
        <end position="384"/>
    </location>
</feature>
<feature type="compositionally biased region" description="Polar residues" evidence="1">
    <location>
        <begin position="294"/>
        <end position="308"/>
    </location>
</feature>
<feature type="compositionally biased region" description="Low complexity" evidence="1">
    <location>
        <begin position="314"/>
        <end position="325"/>
    </location>
</feature>
<proteinExistence type="predicted"/>